<protein>
    <recommendedName>
        <fullName evidence="3">TnsA endonuclease N-terminal domain-containing protein</fullName>
    </recommendedName>
</protein>
<evidence type="ECO:0000313" key="1">
    <source>
        <dbReference type="EMBL" id="RFC62741.1"/>
    </source>
</evidence>
<gene>
    <name evidence="1" type="ORF">DYI37_12255</name>
</gene>
<evidence type="ECO:0000313" key="2">
    <source>
        <dbReference type="Proteomes" id="UP000264310"/>
    </source>
</evidence>
<keyword evidence="2" id="KW-1185">Reference proteome</keyword>
<evidence type="ECO:0008006" key="3">
    <source>
        <dbReference type="Google" id="ProtNLM"/>
    </source>
</evidence>
<sequence length="187" mass="20185">MVIWFESGLEEDVLFSLVASPDVRAVREQQVIRYRGPSGGTPEYHSDYEVDWRSGTVSTIECKYEEDSERKAVPAKIAGIGRNAVSGSTDDYRVVTQFDLDDVMIANARAIVACALDDDPEGLAAVRRALPCMPQRFVLGDLAETSGFGFRGYRAAVALLQSGSLSLEPGVRVSPDAAARVARPAAS</sequence>
<accession>A0A371X0I8</accession>
<comment type="caution">
    <text evidence="1">The sequence shown here is derived from an EMBL/GenBank/DDBJ whole genome shotgun (WGS) entry which is preliminary data.</text>
</comment>
<proteinExistence type="predicted"/>
<reference evidence="1 2" key="1">
    <citation type="submission" date="2018-08" db="EMBL/GenBank/DDBJ databases">
        <title>Fulvimarina sp. 85, whole genome shotgun sequence.</title>
        <authorList>
            <person name="Tuo L."/>
        </authorList>
    </citation>
    <scope>NUCLEOTIDE SEQUENCE [LARGE SCALE GENOMIC DNA]</scope>
    <source>
        <strain evidence="1 2">85</strain>
    </source>
</reference>
<dbReference type="EMBL" id="QURL01000005">
    <property type="protein sequence ID" value="RFC62741.1"/>
    <property type="molecule type" value="Genomic_DNA"/>
</dbReference>
<organism evidence="1 2">
    <name type="scientific">Fulvimarina endophytica</name>
    <dbReference type="NCBI Taxonomy" id="2293836"/>
    <lineage>
        <taxon>Bacteria</taxon>
        <taxon>Pseudomonadati</taxon>
        <taxon>Pseudomonadota</taxon>
        <taxon>Alphaproteobacteria</taxon>
        <taxon>Hyphomicrobiales</taxon>
        <taxon>Aurantimonadaceae</taxon>
        <taxon>Fulvimarina</taxon>
    </lineage>
</organism>
<dbReference type="AlphaFoldDB" id="A0A371X0I8"/>
<name>A0A371X0I8_9HYPH</name>
<dbReference type="Proteomes" id="UP000264310">
    <property type="component" value="Unassembled WGS sequence"/>
</dbReference>